<accession>A0A0A0K7H6</accession>
<feature type="compositionally biased region" description="Basic and acidic residues" evidence="1">
    <location>
        <begin position="173"/>
        <end position="183"/>
    </location>
</feature>
<reference evidence="2 3" key="3">
    <citation type="journal article" date="2010" name="BMC Genomics">
        <title>Transcriptome sequencing and comparative analysis of cucumber flowers with different sex types.</title>
        <authorList>
            <person name="Guo S."/>
            <person name="Zheng Y."/>
            <person name="Joung J.G."/>
            <person name="Liu S."/>
            <person name="Zhang Z."/>
            <person name="Crasta O.R."/>
            <person name="Sobral B.W."/>
            <person name="Xu Y."/>
            <person name="Huang S."/>
            <person name="Fei Z."/>
        </authorList>
    </citation>
    <scope>NUCLEOTIDE SEQUENCE [LARGE SCALE GENOMIC DNA]</scope>
    <source>
        <strain evidence="3">cv. 9930</strain>
    </source>
</reference>
<dbReference type="OrthoDB" id="1897217at2759"/>
<dbReference type="Proteomes" id="UP000029981">
    <property type="component" value="Chromosome 7"/>
</dbReference>
<protein>
    <submittedName>
        <fullName evidence="2">Uncharacterized protein</fullName>
    </submittedName>
</protein>
<dbReference type="eggNOG" id="ENOG502S0FX">
    <property type="taxonomic scope" value="Eukaryota"/>
</dbReference>
<dbReference type="PANTHER" id="PTHR38357">
    <property type="entry name" value="EXPRESSED PROTEIN"/>
    <property type="match status" value="1"/>
</dbReference>
<evidence type="ECO:0000313" key="2">
    <source>
        <dbReference type="EMBL" id="KGN45413.1"/>
    </source>
</evidence>
<evidence type="ECO:0000256" key="1">
    <source>
        <dbReference type="SAM" id="MobiDB-lite"/>
    </source>
</evidence>
<organism evidence="2 3">
    <name type="scientific">Cucumis sativus</name>
    <name type="common">Cucumber</name>
    <dbReference type="NCBI Taxonomy" id="3659"/>
    <lineage>
        <taxon>Eukaryota</taxon>
        <taxon>Viridiplantae</taxon>
        <taxon>Streptophyta</taxon>
        <taxon>Embryophyta</taxon>
        <taxon>Tracheophyta</taxon>
        <taxon>Spermatophyta</taxon>
        <taxon>Magnoliopsida</taxon>
        <taxon>eudicotyledons</taxon>
        <taxon>Gunneridae</taxon>
        <taxon>Pentapetalae</taxon>
        <taxon>rosids</taxon>
        <taxon>fabids</taxon>
        <taxon>Cucurbitales</taxon>
        <taxon>Cucurbitaceae</taxon>
        <taxon>Benincaseae</taxon>
        <taxon>Cucumis</taxon>
    </lineage>
</organism>
<feature type="compositionally biased region" description="Basic and acidic residues" evidence="1">
    <location>
        <begin position="204"/>
        <end position="227"/>
    </location>
</feature>
<name>A0A0A0K7H6_CUCSA</name>
<evidence type="ECO:0000313" key="3">
    <source>
        <dbReference type="Proteomes" id="UP000029981"/>
    </source>
</evidence>
<gene>
    <name evidence="2" type="ORF">Csa_7G447750</name>
</gene>
<dbReference type="EMBL" id="CM002928">
    <property type="protein sequence ID" value="KGN45413.1"/>
    <property type="molecule type" value="Genomic_DNA"/>
</dbReference>
<dbReference type="AlphaFoldDB" id="A0A0A0K7H6"/>
<dbReference type="PANTHER" id="PTHR38357:SF1">
    <property type="entry name" value="EXPRESSED PROTEIN"/>
    <property type="match status" value="1"/>
</dbReference>
<dbReference type="STRING" id="3659.A0A0A0K7H6"/>
<dbReference type="OMA" id="WSKINFE"/>
<reference evidence="2 3" key="4">
    <citation type="journal article" date="2011" name="BMC Genomics">
        <title>RNA-Seq improves annotation of protein-coding genes in the cucumber genome.</title>
        <authorList>
            <person name="Li Z."/>
            <person name="Zhang Z."/>
            <person name="Yan P."/>
            <person name="Huang S."/>
            <person name="Fei Z."/>
            <person name="Lin K."/>
        </authorList>
    </citation>
    <scope>NUCLEOTIDE SEQUENCE [LARGE SCALE GENOMIC DNA]</scope>
    <source>
        <strain evidence="3">cv. 9930</strain>
    </source>
</reference>
<reference evidence="2 3" key="2">
    <citation type="journal article" date="2009" name="PLoS ONE">
        <title>An integrated genetic and cytogenetic map of the cucumber genome.</title>
        <authorList>
            <person name="Ren Y."/>
            <person name="Zhang Z."/>
            <person name="Liu J."/>
            <person name="Staub J.E."/>
            <person name="Han Y."/>
            <person name="Cheng Z."/>
            <person name="Li X."/>
            <person name="Lu J."/>
            <person name="Miao H."/>
            <person name="Kang H."/>
            <person name="Xie B."/>
            <person name="Gu X."/>
            <person name="Wang X."/>
            <person name="Du Y."/>
            <person name="Jin W."/>
            <person name="Huang S."/>
        </authorList>
    </citation>
    <scope>NUCLEOTIDE SEQUENCE [LARGE SCALE GENOMIC DNA]</scope>
    <source>
        <strain evidence="3">cv. 9930</strain>
    </source>
</reference>
<dbReference type="Gramene" id="KGN45413">
    <property type="protein sequence ID" value="KGN45413"/>
    <property type="gene ID" value="Csa_7G447750"/>
</dbReference>
<proteinExistence type="predicted"/>
<reference evidence="2 3" key="1">
    <citation type="journal article" date="2009" name="Nat. Genet.">
        <title>The genome of the cucumber, Cucumis sativus L.</title>
        <authorList>
            <person name="Huang S."/>
            <person name="Li R."/>
            <person name="Zhang Z."/>
            <person name="Li L."/>
            <person name="Gu X."/>
            <person name="Fan W."/>
            <person name="Lucas W.J."/>
            <person name="Wang X."/>
            <person name="Xie B."/>
            <person name="Ni P."/>
            <person name="Ren Y."/>
            <person name="Zhu H."/>
            <person name="Li J."/>
            <person name="Lin K."/>
            <person name="Jin W."/>
            <person name="Fei Z."/>
            <person name="Li G."/>
            <person name="Staub J."/>
            <person name="Kilian A."/>
            <person name="van der Vossen E.A."/>
            <person name="Wu Y."/>
            <person name="Guo J."/>
            <person name="He J."/>
            <person name="Jia Z."/>
            <person name="Ren Y."/>
            <person name="Tian G."/>
            <person name="Lu Y."/>
            <person name="Ruan J."/>
            <person name="Qian W."/>
            <person name="Wang M."/>
            <person name="Huang Q."/>
            <person name="Li B."/>
            <person name="Xuan Z."/>
            <person name="Cao J."/>
            <person name="Asan"/>
            <person name="Wu Z."/>
            <person name="Zhang J."/>
            <person name="Cai Q."/>
            <person name="Bai Y."/>
            <person name="Zhao B."/>
            <person name="Han Y."/>
            <person name="Li Y."/>
            <person name="Li X."/>
            <person name="Wang S."/>
            <person name="Shi Q."/>
            <person name="Liu S."/>
            <person name="Cho W.K."/>
            <person name="Kim J.Y."/>
            <person name="Xu Y."/>
            <person name="Heller-Uszynska K."/>
            <person name="Miao H."/>
            <person name="Cheng Z."/>
            <person name="Zhang S."/>
            <person name="Wu J."/>
            <person name="Yang Y."/>
            <person name="Kang H."/>
            <person name="Li M."/>
            <person name="Liang H."/>
            <person name="Ren X."/>
            <person name="Shi Z."/>
            <person name="Wen M."/>
            <person name="Jian M."/>
            <person name="Yang H."/>
            <person name="Zhang G."/>
            <person name="Yang Z."/>
            <person name="Chen R."/>
            <person name="Liu S."/>
            <person name="Li J."/>
            <person name="Ma L."/>
            <person name="Liu H."/>
            <person name="Zhou Y."/>
            <person name="Zhao J."/>
            <person name="Fang X."/>
            <person name="Li G."/>
            <person name="Fang L."/>
            <person name="Li Y."/>
            <person name="Liu D."/>
            <person name="Zheng H."/>
            <person name="Zhang Y."/>
            <person name="Qin N."/>
            <person name="Li Z."/>
            <person name="Yang G."/>
            <person name="Yang S."/>
            <person name="Bolund L."/>
            <person name="Kristiansen K."/>
            <person name="Zheng H."/>
            <person name="Li S."/>
            <person name="Zhang X."/>
            <person name="Yang H."/>
            <person name="Wang J."/>
            <person name="Sun R."/>
            <person name="Zhang B."/>
            <person name="Jiang S."/>
            <person name="Wang J."/>
            <person name="Du Y."/>
            <person name="Li S."/>
        </authorList>
    </citation>
    <scope>NUCLEOTIDE SEQUENCE [LARGE SCALE GENOMIC DNA]</scope>
    <source>
        <strain evidence="3">cv. 9930</strain>
    </source>
</reference>
<feature type="region of interest" description="Disordered" evidence="1">
    <location>
        <begin position="169"/>
        <end position="240"/>
    </location>
</feature>
<keyword evidence="3" id="KW-1185">Reference proteome</keyword>
<sequence length="263" mass="29267">MDLDIVRASSRGLKMVVVFAGSTSLCLPGNALAAACVRRRRSQGITIRSEAEGKNPVPGRDRVIGFGKHKGKMLGTLPSTYLKWISKNLRAREFEEWAILADQVLEDPIYQDRVQWEFAHNVLTGAGRSGRDNVVSELSEISDRFGWDWDNKSGWRGVDFELLGTSKGGRIPRRIEPTQKSESKTAQNVSGGGGGGGGRRRERRDRLREKREKSTGGGEKSERKTEIENPVPRFNNPFPGRQALLKRVATIKSDLLVKKKPNS</sequence>